<comment type="caution">
    <text evidence="13">The sequence shown here is derived from an EMBL/GenBank/DDBJ whole genome shotgun (WGS) entry which is preliminary data.</text>
</comment>
<dbReference type="PANTHER" id="PTHR22604:SF105">
    <property type="entry name" value="TRANS-1,2-DIHYDROBENZENE-1,2-DIOL DEHYDROGENASE"/>
    <property type="match status" value="1"/>
</dbReference>
<dbReference type="PANTHER" id="PTHR22604">
    <property type="entry name" value="OXIDOREDUCTASES"/>
    <property type="match status" value="1"/>
</dbReference>
<keyword evidence="14" id="KW-1185">Reference proteome</keyword>
<dbReference type="Gene3D" id="3.30.360.10">
    <property type="entry name" value="Dihydrodipicolinate Reductase, domain 2"/>
    <property type="match status" value="1"/>
</dbReference>
<dbReference type="EMBL" id="JANEYG010000002">
    <property type="protein sequence ID" value="KAJ8924867.1"/>
    <property type="molecule type" value="Genomic_DNA"/>
</dbReference>
<dbReference type="InterPro" id="IPR036291">
    <property type="entry name" value="NAD(P)-bd_dom_sf"/>
</dbReference>
<evidence type="ECO:0000256" key="6">
    <source>
        <dbReference type="ARBA" id="ARBA00042926"/>
    </source>
</evidence>
<accession>A0AAV8WEV2</accession>
<comment type="catalytic activity">
    <reaction evidence="10">
        <text>D-xylose + NADP(+) = D-xylono-1,5-lactone + NADPH + H(+)</text>
        <dbReference type="Rhea" id="RHEA:22000"/>
        <dbReference type="ChEBI" id="CHEBI:15378"/>
        <dbReference type="ChEBI" id="CHEBI:15867"/>
        <dbReference type="ChEBI" id="CHEBI:53455"/>
        <dbReference type="ChEBI" id="CHEBI:57783"/>
        <dbReference type="ChEBI" id="CHEBI:58349"/>
        <dbReference type="EC" id="1.1.1.179"/>
    </reaction>
</comment>
<dbReference type="InterPro" id="IPR055170">
    <property type="entry name" value="GFO_IDH_MocA-like_dom"/>
</dbReference>
<reference evidence="13 14" key="1">
    <citation type="journal article" date="2023" name="Insect Mol. Biol.">
        <title>Genome sequencing provides insights into the evolution of gene families encoding plant cell wall-degrading enzymes in longhorned beetles.</title>
        <authorList>
            <person name="Shin N.R."/>
            <person name="Okamura Y."/>
            <person name="Kirsch R."/>
            <person name="Pauchet Y."/>
        </authorList>
    </citation>
    <scope>NUCLEOTIDE SEQUENCE [LARGE SCALE GENOMIC DNA]</scope>
    <source>
        <strain evidence="13">EAD_L_NR</strain>
    </source>
</reference>
<evidence type="ECO:0000256" key="5">
    <source>
        <dbReference type="ARBA" id="ARBA00040603"/>
    </source>
</evidence>
<comment type="catalytic activity">
    <reaction evidence="9">
        <text>(1R,2R)-1,2-dihydrobenzene-1,2-diol + NADP(+) = catechol + NADPH + H(+)</text>
        <dbReference type="Rhea" id="RHEA:16729"/>
        <dbReference type="ChEBI" id="CHEBI:10702"/>
        <dbReference type="ChEBI" id="CHEBI:15378"/>
        <dbReference type="ChEBI" id="CHEBI:18135"/>
        <dbReference type="ChEBI" id="CHEBI:57783"/>
        <dbReference type="ChEBI" id="CHEBI:58349"/>
        <dbReference type="EC" id="1.3.1.20"/>
    </reaction>
</comment>
<evidence type="ECO:0000256" key="4">
    <source>
        <dbReference type="ARBA" id="ARBA00038984"/>
    </source>
</evidence>
<protein>
    <recommendedName>
        <fullName evidence="5">Trans-1,2-dihydrobenzene-1,2-diol dehydrogenase</fullName>
        <ecNumber evidence="4">1.1.1.179</ecNumber>
        <ecNumber evidence="3">1.3.1.20</ecNumber>
    </recommendedName>
    <alternativeName>
        <fullName evidence="8">D-xylose 1-dehydrogenase</fullName>
    </alternativeName>
    <alternativeName>
        <fullName evidence="7">D-xylose-NADP dehydrogenase</fullName>
    </alternativeName>
    <alternativeName>
        <fullName evidence="6">Dimeric dihydrodiol dehydrogenase</fullName>
    </alternativeName>
</protein>
<dbReference type="Pfam" id="PF01408">
    <property type="entry name" value="GFO_IDH_MocA"/>
    <property type="match status" value="1"/>
</dbReference>
<name>A0AAV8WEV2_9CUCU</name>
<evidence type="ECO:0000313" key="13">
    <source>
        <dbReference type="EMBL" id="KAJ8924867.1"/>
    </source>
</evidence>
<evidence type="ECO:0000256" key="9">
    <source>
        <dbReference type="ARBA" id="ARBA00047423"/>
    </source>
</evidence>
<dbReference type="SUPFAM" id="SSF55347">
    <property type="entry name" value="Glyceraldehyde-3-phosphate dehydrogenase-like, C-terminal domain"/>
    <property type="match status" value="1"/>
</dbReference>
<proteinExistence type="inferred from homology"/>
<evidence type="ECO:0000256" key="8">
    <source>
        <dbReference type="ARBA" id="ARBA00043025"/>
    </source>
</evidence>
<feature type="domain" description="Gfo/Idh/MocA-like oxidoreductase N-terminal" evidence="11">
    <location>
        <begin position="3"/>
        <end position="121"/>
    </location>
</feature>
<evidence type="ECO:0000256" key="10">
    <source>
        <dbReference type="ARBA" id="ARBA00049233"/>
    </source>
</evidence>
<dbReference type="GO" id="GO:0047837">
    <property type="term" value="F:D-xylose 1-dehydrogenase (NADP+) activity"/>
    <property type="evidence" value="ECO:0007669"/>
    <property type="project" value="UniProtKB-EC"/>
</dbReference>
<evidence type="ECO:0000256" key="7">
    <source>
        <dbReference type="ARBA" id="ARBA00042988"/>
    </source>
</evidence>
<evidence type="ECO:0000259" key="11">
    <source>
        <dbReference type="Pfam" id="PF01408"/>
    </source>
</evidence>
<comment type="similarity">
    <text evidence="1">Belongs to the Gfo/Idh/MocA family.</text>
</comment>
<evidence type="ECO:0000256" key="3">
    <source>
        <dbReference type="ARBA" id="ARBA00038853"/>
    </source>
</evidence>
<organism evidence="13 14">
    <name type="scientific">Exocentrus adspersus</name>
    <dbReference type="NCBI Taxonomy" id="1586481"/>
    <lineage>
        <taxon>Eukaryota</taxon>
        <taxon>Metazoa</taxon>
        <taxon>Ecdysozoa</taxon>
        <taxon>Arthropoda</taxon>
        <taxon>Hexapoda</taxon>
        <taxon>Insecta</taxon>
        <taxon>Pterygota</taxon>
        <taxon>Neoptera</taxon>
        <taxon>Endopterygota</taxon>
        <taxon>Coleoptera</taxon>
        <taxon>Polyphaga</taxon>
        <taxon>Cucujiformia</taxon>
        <taxon>Chrysomeloidea</taxon>
        <taxon>Cerambycidae</taxon>
        <taxon>Lamiinae</taxon>
        <taxon>Acanthocinini</taxon>
        <taxon>Exocentrus</taxon>
    </lineage>
</organism>
<dbReference type="EC" id="1.3.1.20" evidence="3"/>
<dbReference type="InterPro" id="IPR000683">
    <property type="entry name" value="Gfo/Idh/MocA-like_OxRdtase_N"/>
</dbReference>
<dbReference type="GO" id="GO:0047115">
    <property type="term" value="F:trans-1,2-dihydrobenzene-1,2-diol dehydrogenase activity"/>
    <property type="evidence" value="ECO:0007669"/>
    <property type="project" value="UniProtKB-EC"/>
</dbReference>
<dbReference type="EC" id="1.1.1.179" evidence="4"/>
<evidence type="ECO:0000256" key="2">
    <source>
        <dbReference type="ARBA" id="ARBA00023002"/>
    </source>
</evidence>
<dbReference type="InterPro" id="IPR050984">
    <property type="entry name" value="Gfo/Idh/MocA_domain"/>
</dbReference>
<gene>
    <name evidence="13" type="ORF">NQ315_001022</name>
</gene>
<keyword evidence="2" id="KW-0560">Oxidoreductase</keyword>
<dbReference type="GO" id="GO:0000166">
    <property type="term" value="F:nucleotide binding"/>
    <property type="evidence" value="ECO:0007669"/>
    <property type="project" value="InterPro"/>
</dbReference>
<sequence length="334" mass="37261">MALRWGIAGAGRISHDFVAALTVLPTSDHQVVAVAAGSKVRASQFAWDHDIPRSYEGYEGLARDAEVDIVYVGNLNTQHFDTTKLMLENRKHVLCEKPFTLNEKQTRKLVQIARERKLFLMEAVWSRCFPAYKEMRRLVDAGVVLFASVHFGHALQHVERLTALRMGGGAILDLGVYILQFQQYAFRGLKPEKIVVNGHLNDSGTDESCGAVITYPDGKLAIVSTSARVSLPNEGIVVGTKGILRLPDFWCPDKLVTPFGVVEFPLPETEEQVFFHKNSVGLAYEGEEARQCILAGKLESPCIPHEESIELARLMDYLRKEMGVAYPEDFQDVS</sequence>
<dbReference type="Gene3D" id="3.40.50.720">
    <property type="entry name" value="NAD(P)-binding Rossmann-like Domain"/>
    <property type="match status" value="1"/>
</dbReference>
<dbReference type="AlphaFoldDB" id="A0AAV8WEV2"/>
<evidence type="ECO:0000259" key="12">
    <source>
        <dbReference type="Pfam" id="PF22725"/>
    </source>
</evidence>
<feature type="domain" description="GFO/IDH/MocA-like oxidoreductase" evidence="12">
    <location>
        <begin position="133"/>
        <end position="244"/>
    </location>
</feature>
<dbReference type="Proteomes" id="UP001159042">
    <property type="component" value="Unassembled WGS sequence"/>
</dbReference>
<evidence type="ECO:0000256" key="1">
    <source>
        <dbReference type="ARBA" id="ARBA00010928"/>
    </source>
</evidence>
<evidence type="ECO:0000313" key="14">
    <source>
        <dbReference type="Proteomes" id="UP001159042"/>
    </source>
</evidence>
<dbReference type="Pfam" id="PF22725">
    <property type="entry name" value="GFO_IDH_MocA_C3"/>
    <property type="match status" value="1"/>
</dbReference>
<dbReference type="SUPFAM" id="SSF51735">
    <property type="entry name" value="NAD(P)-binding Rossmann-fold domains"/>
    <property type="match status" value="1"/>
</dbReference>